<dbReference type="AlphaFoldDB" id="A0A255YJC1"/>
<reference evidence="3 4" key="1">
    <citation type="submission" date="2017-07" db="EMBL/GenBank/DDBJ databases">
        <title>Sandarakinorhabdus cyanobacteriorum sp. nov., a novel bacterium isolated from cyanobacterial aggregates in a eutrophic lake.</title>
        <authorList>
            <person name="Cai H."/>
        </authorList>
    </citation>
    <scope>NUCLEOTIDE SEQUENCE [LARGE SCALE GENOMIC DNA]</scope>
    <source>
        <strain evidence="3 4">TH057</strain>
    </source>
</reference>
<name>A0A255YJC1_9SPHN</name>
<dbReference type="SUPFAM" id="SSF51735">
    <property type="entry name" value="NAD(P)-binding Rossmann-fold domains"/>
    <property type="match status" value="1"/>
</dbReference>
<comment type="caution">
    <text evidence="3">The sequence shown here is derived from an EMBL/GenBank/DDBJ whole genome shotgun (WGS) entry which is preliminary data.</text>
</comment>
<evidence type="ECO:0000313" key="4">
    <source>
        <dbReference type="Proteomes" id="UP000216991"/>
    </source>
</evidence>
<dbReference type="OrthoDB" id="9792355at2"/>
<comment type="similarity">
    <text evidence="1">Belongs to the short-chain dehydrogenases/reductases (SDR) family.</text>
</comment>
<dbReference type="InterPro" id="IPR002347">
    <property type="entry name" value="SDR_fam"/>
</dbReference>
<dbReference type="Proteomes" id="UP000216991">
    <property type="component" value="Unassembled WGS sequence"/>
</dbReference>
<dbReference type="PANTHER" id="PTHR42760">
    <property type="entry name" value="SHORT-CHAIN DEHYDROGENASES/REDUCTASES FAMILY MEMBER"/>
    <property type="match status" value="1"/>
</dbReference>
<organism evidence="3 4">
    <name type="scientific">Sandarakinorhabdus cyanobacteriorum</name>
    <dbReference type="NCBI Taxonomy" id="1981098"/>
    <lineage>
        <taxon>Bacteria</taxon>
        <taxon>Pseudomonadati</taxon>
        <taxon>Pseudomonadota</taxon>
        <taxon>Alphaproteobacteria</taxon>
        <taxon>Sphingomonadales</taxon>
        <taxon>Sphingosinicellaceae</taxon>
        <taxon>Sandarakinorhabdus</taxon>
    </lineage>
</organism>
<dbReference type="PROSITE" id="PS00061">
    <property type="entry name" value="ADH_SHORT"/>
    <property type="match status" value="1"/>
</dbReference>
<evidence type="ECO:0000256" key="2">
    <source>
        <dbReference type="ARBA" id="ARBA00023002"/>
    </source>
</evidence>
<dbReference type="PRINTS" id="PR00081">
    <property type="entry name" value="GDHRDH"/>
</dbReference>
<dbReference type="PRINTS" id="PR00080">
    <property type="entry name" value="SDRFAMILY"/>
</dbReference>
<gene>
    <name evidence="3" type="ORF">CHU93_07655</name>
</gene>
<accession>A0A255YJC1</accession>
<dbReference type="CDD" id="cd05233">
    <property type="entry name" value="SDR_c"/>
    <property type="match status" value="1"/>
</dbReference>
<protein>
    <recommendedName>
        <fullName evidence="5">Oxidoreductase</fullName>
    </recommendedName>
</protein>
<proteinExistence type="inferred from homology"/>
<evidence type="ECO:0000313" key="3">
    <source>
        <dbReference type="EMBL" id="OYQ29367.1"/>
    </source>
</evidence>
<keyword evidence="4" id="KW-1185">Reference proteome</keyword>
<dbReference type="EMBL" id="NOXT01000105">
    <property type="protein sequence ID" value="OYQ29367.1"/>
    <property type="molecule type" value="Genomic_DNA"/>
</dbReference>
<dbReference type="Gene3D" id="3.40.50.720">
    <property type="entry name" value="NAD(P)-binding Rossmann-like Domain"/>
    <property type="match status" value="1"/>
</dbReference>
<dbReference type="GO" id="GO:0016616">
    <property type="term" value="F:oxidoreductase activity, acting on the CH-OH group of donors, NAD or NADP as acceptor"/>
    <property type="evidence" value="ECO:0007669"/>
    <property type="project" value="TreeGrafter"/>
</dbReference>
<keyword evidence="2" id="KW-0560">Oxidoreductase</keyword>
<sequence>MAALHSRRTNIMAESSLHGRVAIVTGAARGIGLAAVRRLCADGVRVLAFDRPDADFGEASAAGDVTPFAGDVVHSADWLRAVDAACRLGPGIDILFNNAGIPGPIASAVEYGEDDFDRIMAVNVKGVFLGLKHVGGHMQRNGRGVIVNTSSVSGFGGGGNIFGYNTSKAAVNSMTKSAAVSMARYGVRVLAICPSPTATDMIFQLERHLSPDKPEAVRPQLAHGTPLGRYGTPEEMADVLAFLVSDAASFMTGALVPVDGGSLAK</sequence>
<dbReference type="InterPro" id="IPR036291">
    <property type="entry name" value="NAD(P)-bd_dom_sf"/>
</dbReference>
<evidence type="ECO:0008006" key="5">
    <source>
        <dbReference type="Google" id="ProtNLM"/>
    </source>
</evidence>
<dbReference type="Pfam" id="PF13561">
    <property type="entry name" value="adh_short_C2"/>
    <property type="match status" value="1"/>
</dbReference>
<dbReference type="InterPro" id="IPR020904">
    <property type="entry name" value="Sc_DH/Rdtase_CS"/>
</dbReference>
<dbReference type="PANTHER" id="PTHR42760:SF133">
    <property type="entry name" value="3-OXOACYL-[ACYL-CARRIER-PROTEIN] REDUCTASE"/>
    <property type="match status" value="1"/>
</dbReference>
<evidence type="ECO:0000256" key="1">
    <source>
        <dbReference type="ARBA" id="ARBA00006484"/>
    </source>
</evidence>
<dbReference type="FunFam" id="3.40.50.720:FF:000084">
    <property type="entry name" value="Short-chain dehydrogenase reductase"/>
    <property type="match status" value="1"/>
</dbReference>